<keyword evidence="2" id="KW-1185">Reference proteome</keyword>
<dbReference type="Gene3D" id="3.40.50.970">
    <property type="match status" value="1"/>
</dbReference>
<name>A0A2T3MZD1_9GAMM</name>
<dbReference type="SUPFAM" id="SSF52518">
    <property type="entry name" value="Thiamin diphosphate-binding fold (THDP-binding)"/>
    <property type="match status" value="1"/>
</dbReference>
<organism evidence="1 2">
    <name type="scientific">Photobacterium lipolyticum</name>
    <dbReference type="NCBI Taxonomy" id="266810"/>
    <lineage>
        <taxon>Bacteria</taxon>
        <taxon>Pseudomonadati</taxon>
        <taxon>Pseudomonadota</taxon>
        <taxon>Gammaproteobacteria</taxon>
        <taxon>Vibrionales</taxon>
        <taxon>Vibrionaceae</taxon>
        <taxon>Photobacterium</taxon>
    </lineage>
</organism>
<proteinExistence type="predicted"/>
<evidence type="ECO:0000313" key="1">
    <source>
        <dbReference type="EMBL" id="PSW05340.1"/>
    </source>
</evidence>
<reference evidence="1 2" key="1">
    <citation type="submission" date="2018-03" db="EMBL/GenBank/DDBJ databases">
        <title>Whole genome sequencing of Histamine producing bacteria.</title>
        <authorList>
            <person name="Butler K."/>
        </authorList>
    </citation>
    <scope>NUCLEOTIDE SEQUENCE [LARGE SCALE GENOMIC DNA]</scope>
    <source>
        <strain evidence="1 2">DSM 16190</strain>
    </source>
</reference>
<dbReference type="AlphaFoldDB" id="A0A2T3MZD1"/>
<accession>A0A2T3MZD1</accession>
<dbReference type="InterPro" id="IPR029061">
    <property type="entry name" value="THDP-binding"/>
</dbReference>
<evidence type="ECO:0000313" key="2">
    <source>
        <dbReference type="Proteomes" id="UP000240904"/>
    </source>
</evidence>
<protein>
    <submittedName>
        <fullName evidence="1">Biosynthesis protein PigD</fullName>
    </submittedName>
</protein>
<comment type="caution">
    <text evidence="1">The sequence shown here is derived from an EMBL/GenBank/DDBJ whole genome shotgun (WGS) entry which is preliminary data.</text>
</comment>
<gene>
    <name evidence="1" type="ORF">C9I89_08745</name>
</gene>
<dbReference type="Proteomes" id="UP000240904">
    <property type="component" value="Unassembled WGS sequence"/>
</dbReference>
<dbReference type="Gene3D" id="3.40.50.1220">
    <property type="entry name" value="TPP-binding domain"/>
    <property type="match status" value="1"/>
</dbReference>
<dbReference type="EMBL" id="PYMC01000005">
    <property type="protein sequence ID" value="PSW05340.1"/>
    <property type="molecule type" value="Genomic_DNA"/>
</dbReference>
<sequence>MGIVVITQSQLFFDTTLGVLNDIKEHVFDLVELDAEFSFRRQEQVPAELYQETKFKAIEYFRSKKRTMNIQLIQANSVAQATEKVINNHALYEGETFQVGMLYYDHASVGREEDSIEIIDEQLLGFYQALSKAYIPFFHSFFSTVTFIKNTRRKVRHLPQQYREVVRSETTSALQTELLYFWMDFYEMNYLNRRVKPRDDMKHHNTLGEQLLEFLSKHANQNWLGLYYTGSIVSNLIGYVDREAPSYGGTVLRGANEHSLACGALANWQLYQKPFLIIVTSAMVDEFKGTLTNLKEASAQGFIIVAESCVNQWYSFQSTITSTEDTREVLTARGIPFVYMSEVEEIEQDLEQAFEYYHQANGPVILLVTQKVLNAVSPLNHMVCDRREFGPAEKTSAVTESTQVALDKALALLNEGPDKVVWQLGALDQEEVDLVQSVAERAGIALVDSLAYPGSAQKYINGKLNANYLGTLSIYGLSPRVYSYLYTNNQLNPKASQCLFFIKSRVAQICTPFTESRLKRKLNVVQLTHNPAHMAPFTDLPLMMDCKTFLHYISDNLRVDDELRKKRLSLMMAYYDSQSDIVSKLPMNPMSPNYFFSELNNVLEDLIVTAGYDYTGIYDVGRCGISAIINLSRTRRGFSGWYGRALMGDALLSSIFLAHTSPSNVIAFIGDGAKDIVPDILPSFIDNLLTHPETLNKNITVMYFCNGGLSLINTYQERLLFNRTSKQMRLMNLHQEEWEETINQFKVVAKTITNFNAEEIAQSLTEPRRLNLFSVVVNHNNEGDGITLATTKGWQRSPELPLDVRQYITADEPNQTMTEN</sequence>